<dbReference type="RefSeq" id="WP_109733076.1">
    <property type="nucleotide sequence ID" value="NZ_BAAACK010000024.1"/>
</dbReference>
<name>A0A2Y9BNU2_9FIRM</name>
<reference evidence="1 2" key="1">
    <citation type="submission" date="2018-05" db="EMBL/GenBank/DDBJ databases">
        <title>The Hungate 1000. A catalogue of reference genomes from the rumen microbiome.</title>
        <authorList>
            <person name="Kelly W."/>
        </authorList>
    </citation>
    <scope>NUCLEOTIDE SEQUENCE [LARGE SCALE GENOMIC DNA]</scope>
    <source>
        <strain evidence="1 2">NLAE-zl-C242</strain>
    </source>
</reference>
<dbReference type="EMBL" id="QGDL01000015">
    <property type="protein sequence ID" value="PWJ23080.1"/>
    <property type="molecule type" value="Genomic_DNA"/>
</dbReference>
<proteinExistence type="predicted"/>
<evidence type="ECO:0000313" key="1">
    <source>
        <dbReference type="EMBL" id="PWJ23080.1"/>
    </source>
</evidence>
<organism evidence="1 2">
    <name type="scientific">Faecalicatena orotica</name>
    <dbReference type="NCBI Taxonomy" id="1544"/>
    <lineage>
        <taxon>Bacteria</taxon>
        <taxon>Bacillati</taxon>
        <taxon>Bacillota</taxon>
        <taxon>Clostridia</taxon>
        <taxon>Lachnospirales</taxon>
        <taxon>Lachnospiraceae</taxon>
        <taxon>Faecalicatena</taxon>
    </lineage>
</organism>
<dbReference type="AlphaFoldDB" id="A0A2Y9BNU2"/>
<evidence type="ECO:0000313" key="2">
    <source>
        <dbReference type="Proteomes" id="UP000245845"/>
    </source>
</evidence>
<dbReference type="OrthoDB" id="2062033at2"/>
<accession>A0A2Y9BNU2</accession>
<comment type="caution">
    <text evidence="1">The sequence shown here is derived from an EMBL/GenBank/DDBJ whole genome shotgun (WGS) entry which is preliminary data.</text>
</comment>
<keyword evidence="2" id="KW-1185">Reference proteome</keyword>
<dbReference type="Proteomes" id="UP000245845">
    <property type="component" value="Unassembled WGS sequence"/>
</dbReference>
<gene>
    <name evidence="1" type="ORF">A8806_11514</name>
</gene>
<sequence length="108" mass="12431">MKKRGCIIILIGIFLIIITKLTPDYIIVTDRSTLSDTGKDVELNVVEYKIWLTEDAARKIAVEHARINGVPDSLVINMYHSRMCLKNGHKYKTIKVHYTDTDSRQKQL</sequence>
<protein>
    <submittedName>
        <fullName evidence="1">Uncharacterized protein</fullName>
    </submittedName>
</protein>